<dbReference type="Gene3D" id="3.90.1150.10">
    <property type="entry name" value="Aspartate Aminotransferase, domain 1"/>
    <property type="match status" value="1"/>
</dbReference>
<evidence type="ECO:0000256" key="3">
    <source>
        <dbReference type="RuleBase" id="RU004508"/>
    </source>
</evidence>
<sequence length="377" mass="42699">MIPLFDLTRQYKEIKEEIINAIDNVLSSGRVILGPEVEKLEKTIADFIGVKYGVGVANGSDALVIALRAMGIQEEDKVITTPYTFFATASSIVRNKGIPIFVDVDKETYNIDLNQVENVLKKEKVFGIIPVHLFGRTVNLEDLNFLKEKYGIKILEDCAQSIGSEGIINNTVKKSGSIGDASIFSFFPTKNLGAYGDGGLIVTNDENIYQNAKSLRVHGTKKKYFHDEIGYNSRLDELQAAILNVKFKYIKKWTEKRIEISKKYAKEFEKRKLDLKYPKTSGKLKVHVFHQYVVEFGSNEKREKVKRHLASKGIGTSIYYPVPLHLQNCFKYLGYKEGSLPVSEKLSKTTLALPIFPELSFEEVEIIVDEIEKALRR</sequence>
<dbReference type="Pfam" id="PF01041">
    <property type="entry name" value="DegT_DnrJ_EryC1"/>
    <property type="match status" value="1"/>
</dbReference>
<accession>A0ABX3IIB9</accession>
<dbReference type="InterPro" id="IPR015422">
    <property type="entry name" value="PyrdxlP-dep_Trfase_small"/>
</dbReference>
<reference evidence="4 5" key="1">
    <citation type="submission" date="2015-06" db="EMBL/GenBank/DDBJ databases">
        <title>Genome sequencing of Thermotogales isolates from hydrothermal vents.</title>
        <authorList>
            <person name="Haverkamp T.H."/>
            <person name="Kublanov I.V."/>
            <person name="Nesbo C.L."/>
        </authorList>
    </citation>
    <scope>NUCLEOTIDE SEQUENCE [LARGE SCALE GENOMIC DNA]</scope>
    <source>
        <strain evidence="5">ik275mar</strain>
    </source>
</reference>
<dbReference type="CDD" id="cd00616">
    <property type="entry name" value="AHBA_syn"/>
    <property type="match status" value="1"/>
</dbReference>
<dbReference type="EMBL" id="LBFC01000009">
    <property type="protein sequence ID" value="ONN27585.1"/>
    <property type="molecule type" value="Genomic_DNA"/>
</dbReference>
<dbReference type="RefSeq" id="WP_077198004.1">
    <property type="nucleotide sequence ID" value="NZ_LBFC01000009.1"/>
</dbReference>
<dbReference type="InterPro" id="IPR015421">
    <property type="entry name" value="PyrdxlP-dep_Trfase_major"/>
</dbReference>
<comment type="caution">
    <text evidence="4">The sequence shown here is derived from an EMBL/GenBank/DDBJ whole genome shotgun (WGS) entry which is preliminary data.</text>
</comment>
<name>A0ABX3IIB9_9BACT</name>
<evidence type="ECO:0000256" key="1">
    <source>
        <dbReference type="ARBA" id="ARBA00022898"/>
    </source>
</evidence>
<dbReference type="Proteomes" id="UP000242616">
    <property type="component" value="Unassembled WGS sequence"/>
</dbReference>
<dbReference type="Gene3D" id="3.40.640.10">
    <property type="entry name" value="Type I PLP-dependent aspartate aminotransferase-like (Major domain)"/>
    <property type="match status" value="1"/>
</dbReference>
<dbReference type="PANTHER" id="PTHR30244">
    <property type="entry name" value="TRANSAMINASE"/>
    <property type="match status" value="1"/>
</dbReference>
<proteinExistence type="inferred from homology"/>
<dbReference type="PANTHER" id="PTHR30244:SF36">
    <property type="entry name" value="3-OXO-GLUCOSE-6-PHOSPHATE:GLUTAMATE AMINOTRANSFERASE"/>
    <property type="match status" value="1"/>
</dbReference>
<protein>
    <submittedName>
        <fullName evidence="4">Pleiotropic regulatory protein</fullName>
    </submittedName>
</protein>
<keyword evidence="1 3" id="KW-0663">Pyridoxal phosphate</keyword>
<dbReference type="InterPro" id="IPR015424">
    <property type="entry name" value="PyrdxlP-dep_Trfase"/>
</dbReference>
<evidence type="ECO:0000313" key="5">
    <source>
        <dbReference type="Proteomes" id="UP000242616"/>
    </source>
</evidence>
<dbReference type="PIRSF" id="PIRSF000390">
    <property type="entry name" value="PLP_StrS"/>
    <property type="match status" value="1"/>
</dbReference>
<dbReference type="InterPro" id="IPR000653">
    <property type="entry name" value="DegT/StrS_aminotransferase"/>
</dbReference>
<evidence type="ECO:0000256" key="2">
    <source>
        <dbReference type="ARBA" id="ARBA00037999"/>
    </source>
</evidence>
<dbReference type="SUPFAM" id="SSF53383">
    <property type="entry name" value="PLP-dependent transferases"/>
    <property type="match status" value="1"/>
</dbReference>
<evidence type="ECO:0000313" key="4">
    <source>
        <dbReference type="EMBL" id="ONN27585.1"/>
    </source>
</evidence>
<gene>
    <name evidence="4" type="ORF">XJ44_02905</name>
</gene>
<comment type="similarity">
    <text evidence="2 3">Belongs to the DegT/DnrJ/EryC1 family.</text>
</comment>
<organism evidence="4 5">
    <name type="scientific">Thermosipho affectus</name>
    <dbReference type="NCBI Taxonomy" id="660294"/>
    <lineage>
        <taxon>Bacteria</taxon>
        <taxon>Thermotogati</taxon>
        <taxon>Thermotogota</taxon>
        <taxon>Thermotogae</taxon>
        <taxon>Thermotogales</taxon>
        <taxon>Fervidobacteriaceae</taxon>
        <taxon>Thermosipho</taxon>
    </lineage>
</organism>
<keyword evidence="5" id="KW-1185">Reference proteome</keyword>